<feature type="region of interest" description="Disordered" evidence="1">
    <location>
        <begin position="123"/>
        <end position="182"/>
    </location>
</feature>
<proteinExistence type="predicted"/>
<sequence>MDPHGGSGGEANANNQNYLRPRFSSGTQERLLPLFPLFATEEDFDQPEVNLPQQDANNIDATTDVPLQETPNVVAPESNISSSSSFAGTSQNPEENVDMYLNFGMSRQGATISPAMVPSSNVALSAHGSDSSSVNISRKRSLPENASPNIEEPKRFDTRSQVGDTGNVIPHSAGTTIPPTNMRADLMDNTNPTRGSHAQPFIPTHSLHSSFEPPLSVQPLSFHSTSFVSGPAFTVNTVTVRNAPHSISSGFPHAGVDIMTPFYQHGNNMFGPVVTSMGNFPTYRPNRSYFGTARRALSYLPRRFQPPRLERLQLLPGIMGNGNTYHPLSGHASSSSWVPPQGSPGMNHSAAVSSPGPQNHQSLVQTSSSAIPPNVTHEPAFPLPQFPSEETRRRLPNEVQSILNSLGHGHALRFEVEFCTIVFFLLLLSNPMYDGTY</sequence>
<dbReference type="Proteomes" id="UP001374535">
    <property type="component" value="Chromosome 1"/>
</dbReference>
<evidence type="ECO:0000313" key="3">
    <source>
        <dbReference type="Proteomes" id="UP001374535"/>
    </source>
</evidence>
<gene>
    <name evidence="2" type="ORF">V8G54_000310</name>
</gene>
<protein>
    <submittedName>
        <fullName evidence="2">Uncharacterized protein</fullName>
    </submittedName>
</protein>
<feature type="compositionally biased region" description="Polar residues" evidence="1">
    <location>
        <begin position="12"/>
        <end position="25"/>
    </location>
</feature>
<dbReference type="AlphaFoldDB" id="A0AAQ3SAH1"/>
<organism evidence="2 3">
    <name type="scientific">Vigna mungo</name>
    <name type="common">Black gram</name>
    <name type="synonym">Phaseolus mungo</name>
    <dbReference type="NCBI Taxonomy" id="3915"/>
    <lineage>
        <taxon>Eukaryota</taxon>
        <taxon>Viridiplantae</taxon>
        <taxon>Streptophyta</taxon>
        <taxon>Embryophyta</taxon>
        <taxon>Tracheophyta</taxon>
        <taxon>Spermatophyta</taxon>
        <taxon>Magnoliopsida</taxon>
        <taxon>eudicotyledons</taxon>
        <taxon>Gunneridae</taxon>
        <taxon>Pentapetalae</taxon>
        <taxon>rosids</taxon>
        <taxon>fabids</taxon>
        <taxon>Fabales</taxon>
        <taxon>Fabaceae</taxon>
        <taxon>Papilionoideae</taxon>
        <taxon>50 kb inversion clade</taxon>
        <taxon>NPAAA clade</taxon>
        <taxon>indigoferoid/millettioid clade</taxon>
        <taxon>Phaseoleae</taxon>
        <taxon>Vigna</taxon>
    </lineage>
</organism>
<evidence type="ECO:0000313" key="2">
    <source>
        <dbReference type="EMBL" id="WVZ21766.1"/>
    </source>
</evidence>
<feature type="region of interest" description="Disordered" evidence="1">
    <location>
        <begin position="329"/>
        <end position="388"/>
    </location>
</feature>
<evidence type="ECO:0000256" key="1">
    <source>
        <dbReference type="SAM" id="MobiDB-lite"/>
    </source>
</evidence>
<accession>A0AAQ3SAH1</accession>
<keyword evidence="3" id="KW-1185">Reference proteome</keyword>
<reference evidence="2 3" key="1">
    <citation type="journal article" date="2023" name="Life. Sci Alliance">
        <title>Evolutionary insights into 3D genome organization and epigenetic landscape of Vigna mungo.</title>
        <authorList>
            <person name="Junaid A."/>
            <person name="Singh B."/>
            <person name="Bhatia S."/>
        </authorList>
    </citation>
    <scope>NUCLEOTIDE SEQUENCE [LARGE SCALE GENOMIC DNA]</scope>
    <source>
        <strain evidence="2">Urdbean</strain>
    </source>
</reference>
<dbReference type="EMBL" id="CP144700">
    <property type="protein sequence ID" value="WVZ21766.1"/>
    <property type="molecule type" value="Genomic_DNA"/>
</dbReference>
<feature type="region of interest" description="Disordered" evidence="1">
    <location>
        <begin position="1"/>
        <end position="25"/>
    </location>
</feature>
<name>A0AAQ3SAH1_VIGMU</name>
<feature type="compositionally biased region" description="Polar residues" evidence="1">
    <location>
        <begin position="123"/>
        <end position="136"/>
    </location>
</feature>
<feature type="compositionally biased region" description="Polar residues" evidence="1">
    <location>
        <begin position="329"/>
        <end position="371"/>
    </location>
</feature>